<dbReference type="EMBL" id="JABMIG020000044">
    <property type="protein sequence ID" value="KAL3798706.1"/>
    <property type="molecule type" value="Genomic_DNA"/>
</dbReference>
<keyword evidence="3" id="KW-1185">Reference proteome</keyword>
<evidence type="ECO:0000256" key="1">
    <source>
        <dbReference type="SAM" id="MobiDB-lite"/>
    </source>
</evidence>
<sequence>MSSNITDCKPSSHPPIPENWASLADRLNPARPTFDAALKASWKTMSKAERKRIIEQDRRDIRALKQRGSIKDLPFTAETDDHCETSPVAYRHIAPFLEWVAGRVGKKSSDLMIYDPYYCAGAVVGHLKRLGFDSVYNRPEDFYQVIREGNIPRHDVINQKPTFLLLPEHFSTKSTLYSEENFCFLAPLERYHYWTPEGMRMDQQKNENKKKQHMNLVLGRRNSPFVSYWFISMEPFVSKETLVSIINRGDIKLVEGCRLHRHQSDIKPTNFKGKEVTPAAAACSEGDDNVTVTKTKRPKKRRVA</sequence>
<feature type="region of interest" description="Disordered" evidence="1">
    <location>
        <begin position="278"/>
        <end position="304"/>
    </location>
</feature>
<evidence type="ECO:0000313" key="2">
    <source>
        <dbReference type="EMBL" id="KAL3798706.1"/>
    </source>
</evidence>
<dbReference type="PANTHER" id="PTHR39444">
    <property type="entry name" value="SITE-SPECIFIC DNA-METHYLTRANSFERASE (ADENINE-SPECIFIC)"/>
    <property type="match status" value="1"/>
</dbReference>
<feature type="compositionally biased region" description="Basic residues" evidence="1">
    <location>
        <begin position="294"/>
        <end position="304"/>
    </location>
</feature>
<gene>
    <name evidence="2" type="ORF">HJC23_004457</name>
</gene>
<proteinExistence type="predicted"/>
<protein>
    <recommendedName>
        <fullName evidence="4">HMG box domain-containing protein</fullName>
    </recommendedName>
</protein>
<name>A0ABD3QFZ2_9STRA</name>
<dbReference type="Proteomes" id="UP001516023">
    <property type="component" value="Unassembled WGS sequence"/>
</dbReference>
<reference evidence="2 3" key="1">
    <citation type="journal article" date="2020" name="G3 (Bethesda)">
        <title>Improved Reference Genome for Cyclotella cryptica CCMP332, a Model for Cell Wall Morphogenesis, Salinity Adaptation, and Lipid Production in Diatoms (Bacillariophyta).</title>
        <authorList>
            <person name="Roberts W.R."/>
            <person name="Downey K.M."/>
            <person name="Ruck E.C."/>
            <person name="Traller J.C."/>
            <person name="Alverson A.J."/>
        </authorList>
    </citation>
    <scope>NUCLEOTIDE SEQUENCE [LARGE SCALE GENOMIC DNA]</scope>
    <source>
        <strain evidence="2 3">CCMP332</strain>
    </source>
</reference>
<dbReference type="AlphaFoldDB" id="A0ABD3QFZ2"/>
<evidence type="ECO:0000313" key="3">
    <source>
        <dbReference type="Proteomes" id="UP001516023"/>
    </source>
</evidence>
<dbReference type="PANTHER" id="PTHR39444:SF3">
    <property type="entry name" value="SITE-SPECIFIC DNA-METHYLTRANSFERASE (ADENINE-SPECIFIC)"/>
    <property type="match status" value="1"/>
</dbReference>
<accession>A0ABD3QFZ2</accession>
<comment type="caution">
    <text evidence="2">The sequence shown here is derived from an EMBL/GenBank/DDBJ whole genome shotgun (WGS) entry which is preliminary data.</text>
</comment>
<organism evidence="2 3">
    <name type="scientific">Cyclotella cryptica</name>
    <dbReference type="NCBI Taxonomy" id="29204"/>
    <lineage>
        <taxon>Eukaryota</taxon>
        <taxon>Sar</taxon>
        <taxon>Stramenopiles</taxon>
        <taxon>Ochrophyta</taxon>
        <taxon>Bacillariophyta</taxon>
        <taxon>Coscinodiscophyceae</taxon>
        <taxon>Thalassiosirophycidae</taxon>
        <taxon>Stephanodiscales</taxon>
        <taxon>Stephanodiscaceae</taxon>
        <taxon>Cyclotella</taxon>
    </lineage>
</organism>
<evidence type="ECO:0008006" key="4">
    <source>
        <dbReference type="Google" id="ProtNLM"/>
    </source>
</evidence>